<accession>A0ACD3AEC8</accession>
<keyword evidence="2" id="KW-1185">Reference proteome</keyword>
<dbReference type="Proteomes" id="UP000308600">
    <property type="component" value="Unassembled WGS sequence"/>
</dbReference>
<evidence type="ECO:0000313" key="1">
    <source>
        <dbReference type="EMBL" id="TFK63734.1"/>
    </source>
</evidence>
<protein>
    <submittedName>
        <fullName evidence="1">Uncharacterized protein</fullName>
    </submittedName>
</protein>
<name>A0ACD3AEC8_9AGAR</name>
<reference evidence="1 2" key="1">
    <citation type="journal article" date="2019" name="Nat. Ecol. Evol.">
        <title>Megaphylogeny resolves global patterns of mushroom evolution.</title>
        <authorList>
            <person name="Varga T."/>
            <person name="Krizsan K."/>
            <person name="Foldi C."/>
            <person name="Dima B."/>
            <person name="Sanchez-Garcia M."/>
            <person name="Sanchez-Ramirez S."/>
            <person name="Szollosi G.J."/>
            <person name="Szarkandi J.G."/>
            <person name="Papp V."/>
            <person name="Albert L."/>
            <person name="Andreopoulos W."/>
            <person name="Angelini C."/>
            <person name="Antonin V."/>
            <person name="Barry K.W."/>
            <person name="Bougher N.L."/>
            <person name="Buchanan P."/>
            <person name="Buyck B."/>
            <person name="Bense V."/>
            <person name="Catcheside P."/>
            <person name="Chovatia M."/>
            <person name="Cooper J."/>
            <person name="Damon W."/>
            <person name="Desjardin D."/>
            <person name="Finy P."/>
            <person name="Geml J."/>
            <person name="Haridas S."/>
            <person name="Hughes K."/>
            <person name="Justo A."/>
            <person name="Karasinski D."/>
            <person name="Kautmanova I."/>
            <person name="Kiss B."/>
            <person name="Kocsube S."/>
            <person name="Kotiranta H."/>
            <person name="LaButti K.M."/>
            <person name="Lechner B.E."/>
            <person name="Liimatainen K."/>
            <person name="Lipzen A."/>
            <person name="Lukacs Z."/>
            <person name="Mihaltcheva S."/>
            <person name="Morgado L.N."/>
            <person name="Niskanen T."/>
            <person name="Noordeloos M.E."/>
            <person name="Ohm R.A."/>
            <person name="Ortiz-Santana B."/>
            <person name="Ovrebo C."/>
            <person name="Racz N."/>
            <person name="Riley R."/>
            <person name="Savchenko A."/>
            <person name="Shiryaev A."/>
            <person name="Soop K."/>
            <person name="Spirin V."/>
            <person name="Szebenyi C."/>
            <person name="Tomsovsky M."/>
            <person name="Tulloss R.E."/>
            <person name="Uehling J."/>
            <person name="Grigoriev I.V."/>
            <person name="Vagvolgyi C."/>
            <person name="Papp T."/>
            <person name="Martin F.M."/>
            <person name="Miettinen O."/>
            <person name="Hibbett D.S."/>
            <person name="Nagy L.G."/>
        </authorList>
    </citation>
    <scope>NUCLEOTIDE SEQUENCE [LARGE SCALE GENOMIC DNA]</scope>
    <source>
        <strain evidence="1 2">NL-1719</strain>
    </source>
</reference>
<gene>
    <name evidence="1" type="ORF">BDN72DRAFT_861883</name>
</gene>
<sequence>MTLVDYSSNRSSSPVPDHYSSPSASASRNRRKRPRSTHSVDVAASDNEPDPKRTRGAESDKEDSDDEGSSAEQEREEDNGEDSNAEREQEDVEAAVLWMMARWTRKVTARRDTATLRLRKPKPTSRISPTDVARIAMHLFLQAEDPDKTFPLPASVCKASRDFVLFLPELGCASKELILHLLTTGGSTRCLSHWWRSRSSAKLKDVRQNAYPKHVPVIDCGCSLEVALWEFFTYKTWKIGPPIPRPLLSYECRDTFMQAMLEILGISGPEALFNDRGTGWRDPVHQLAFKRDMITTWQEQVQHLEDEVGVASDVEMENEVEKQPRMDATASPQASSSKVTLEACSKRHKSRWDP</sequence>
<dbReference type="EMBL" id="ML208507">
    <property type="protein sequence ID" value="TFK63734.1"/>
    <property type="molecule type" value="Genomic_DNA"/>
</dbReference>
<evidence type="ECO:0000313" key="2">
    <source>
        <dbReference type="Proteomes" id="UP000308600"/>
    </source>
</evidence>
<organism evidence="1 2">
    <name type="scientific">Pluteus cervinus</name>
    <dbReference type="NCBI Taxonomy" id="181527"/>
    <lineage>
        <taxon>Eukaryota</taxon>
        <taxon>Fungi</taxon>
        <taxon>Dikarya</taxon>
        <taxon>Basidiomycota</taxon>
        <taxon>Agaricomycotina</taxon>
        <taxon>Agaricomycetes</taxon>
        <taxon>Agaricomycetidae</taxon>
        <taxon>Agaricales</taxon>
        <taxon>Pluteineae</taxon>
        <taxon>Pluteaceae</taxon>
        <taxon>Pluteus</taxon>
    </lineage>
</organism>
<proteinExistence type="predicted"/>